<evidence type="ECO:0000256" key="1">
    <source>
        <dbReference type="SAM" id="SignalP"/>
    </source>
</evidence>
<feature type="domain" description="DUF306" evidence="2">
    <location>
        <begin position="398"/>
        <end position="499"/>
    </location>
</feature>
<dbReference type="InterPro" id="IPR038670">
    <property type="entry name" value="HslJ-like_sf"/>
</dbReference>
<keyword evidence="1" id="KW-0732">Signal</keyword>
<reference evidence="3" key="1">
    <citation type="journal article" date="2021" name="PeerJ">
        <title>Extensive microbial diversity within the chicken gut microbiome revealed by metagenomics and culture.</title>
        <authorList>
            <person name="Gilroy R."/>
            <person name="Ravi A."/>
            <person name="Getino M."/>
            <person name="Pursley I."/>
            <person name="Horton D.L."/>
            <person name="Alikhan N.F."/>
            <person name="Baker D."/>
            <person name="Gharbi K."/>
            <person name="Hall N."/>
            <person name="Watson M."/>
            <person name="Adriaenssens E.M."/>
            <person name="Foster-Nyarko E."/>
            <person name="Jarju S."/>
            <person name="Secka A."/>
            <person name="Antonio M."/>
            <person name="Oren A."/>
            <person name="Chaudhuri R.R."/>
            <person name="La Ragione R."/>
            <person name="Hildebrand F."/>
            <person name="Pallen M.J."/>
        </authorList>
    </citation>
    <scope>NUCLEOTIDE SEQUENCE</scope>
    <source>
        <strain evidence="3">ChiGjej2B2-19336</strain>
    </source>
</reference>
<dbReference type="Gene3D" id="2.40.128.270">
    <property type="match status" value="1"/>
</dbReference>
<dbReference type="Pfam" id="PF03724">
    <property type="entry name" value="META"/>
    <property type="match status" value="1"/>
</dbReference>
<dbReference type="Proteomes" id="UP000698963">
    <property type="component" value="Unassembled WGS sequence"/>
</dbReference>
<dbReference type="EMBL" id="DYZA01000018">
    <property type="protein sequence ID" value="HJD96189.1"/>
    <property type="molecule type" value="Genomic_DNA"/>
</dbReference>
<protein>
    <submittedName>
        <fullName evidence="3">META domain-containing protein</fullName>
    </submittedName>
</protein>
<feature type="chain" id="PRO_5036942435" evidence="1">
    <location>
        <begin position="22"/>
        <end position="510"/>
    </location>
</feature>
<accession>A0A921AU77</accession>
<dbReference type="AlphaFoldDB" id="A0A921AU77"/>
<sequence>MRKLLLFLFCSLLLAACVATSGTKSDLSGVWVDEQERLYFLDEDGSLGLPGQATLSGVHWHVENGVLTLSFMDTPGGKVLEKKLVLKESRTGSLTFTDADGATVIWKKSRAKVGKLEGTLFFRERMALPPQVVVYVQLYPLHSSMPVGVSIAPAPGSGEIGFRVYYLEQITGKEVRLAAAILHSGETLFATQNDENLSLPSTPRILLYRTMPGEHQLPPLQTPASYKGTLRVSGKESTVHLYLEAGGLALLTQDGDRNQYMGTWMEKDRNRTIEITRGALKPVTATREAGGGLLLSGLSSQRVELQPAELPWPSKGFLIEGEIRNQGGKPVFSECNSQRDIPLLPSGKGYEQLSHIMQETGNASVVLEGRMQEGALEASNVFVVKKGGVCSTENYASAPLLGTYWRMREINGKAVEQFPDQPEPHLILRDKGQASGSDGCNNFFMDWERKDQRLTFSGGGSTLRLCPQGEEQARAIQEMFPKVDEWNINGSMLEFRAKNNIIAVFEAVEM</sequence>
<dbReference type="RefSeq" id="WP_304120347.1">
    <property type="nucleotide sequence ID" value="NZ_DYZA01000018.1"/>
</dbReference>
<gene>
    <name evidence="3" type="ORF">K8W16_00880</name>
</gene>
<evidence type="ECO:0000313" key="3">
    <source>
        <dbReference type="EMBL" id="HJD96189.1"/>
    </source>
</evidence>
<comment type="caution">
    <text evidence="3">The sequence shown here is derived from an EMBL/GenBank/DDBJ whole genome shotgun (WGS) entry which is preliminary data.</text>
</comment>
<proteinExistence type="predicted"/>
<reference evidence="3" key="2">
    <citation type="submission" date="2021-09" db="EMBL/GenBank/DDBJ databases">
        <authorList>
            <person name="Gilroy R."/>
        </authorList>
    </citation>
    <scope>NUCLEOTIDE SEQUENCE</scope>
    <source>
        <strain evidence="3">ChiGjej2B2-19336</strain>
    </source>
</reference>
<dbReference type="InterPro" id="IPR005184">
    <property type="entry name" value="DUF306_Meta_HslJ"/>
</dbReference>
<organism evidence="3 4">
    <name type="scientific">Mailhella massiliensis</name>
    <dbReference type="NCBI Taxonomy" id="1903261"/>
    <lineage>
        <taxon>Bacteria</taxon>
        <taxon>Pseudomonadati</taxon>
        <taxon>Thermodesulfobacteriota</taxon>
        <taxon>Desulfovibrionia</taxon>
        <taxon>Desulfovibrionales</taxon>
        <taxon>Desulfovibrionaceae</taxon>
        <taxon>Mailhella</taxon>
    </lineage>
</organism>
<name>A0A921AU77_9BACT</name>
<evidence type="ECO:0000313" key="4">
    <source>
        <dbReference type="Proteomes" id="UP000698963"/>
    </source>
</evidence>
<evidence type="ECO:0000259" key="2">
    <source>
        <dbReference type="Pfam" id="PF03724"/>
    </source>
</evidence>
<feature type="signal peptide" evidence="1">
    <location>
        <begin position="1"/>
        <end position="21"/>
    </location>
</feature>
<dbReference type="PROSITE" id="PS51257">
    <property type="entry name" value="PROKAR_LIPOPROTEIN"/>
    <property type="match status" value="1"/>
</dbReference>